<dbReference type="Pfam" id="PF00656">
    <property type="entry name" value="Peptidase_C14"/>
    <property type="match status" value="1"/>
</dbReference>
<dbReference type="Gene3D" id="3.40.50.1460">
    <property type="match status" value="1"/>
</dbReference>
<feature type="domain" description="Peptidase C14 caspase" evidence="5">
    <location>
        <begin position="309"/>
        <end position="565"/>
    </location>
</feature>
<dbReference type="GO" id="GO:0004197">
    <property type="term" value="F:cysteine-type endopeptidase activity"/>
    <property type="evidence" value="ECO:0007669"/>
    <property type="project" value="InterPro"/>
</dbReference>
<dbReference type="EMBL" id="KQ947414">
    <property type="protein sequence ID" value="KUJ17459.1"/>
    <property type="molecule type" value="Genomic_DNA"/>
</dbReference>
<dbReference type="GO" id="GO:0006508">
    <property type="term" value="P:proteolysis"/>
    <property type="evidence" value="ECO:0007669"/>
    <property type="project" value="InterPro"/>
</dbReference>
<dbReference type="RefSeq" id="XP_018071814.1">
    <property type="nucleotide sequence ID" value="XM_018208141.1"/>
</dbReference>
<keyword evidence="3" id="KW-0645">Protease</keyword>
<name>A0A194XBC7_MOLSC</name>
<keyword evidence="2" id="KW-0053">Apoptosis</keyword>
<dbReference type="SUPFAM" id="SSF52129">
    <property type="entry name" value="Caspase-like"/>
    <property type="match status" value="1"/>
</dbReference>
<proteinExistence type="inferred from homology"/>
<evidence type="ECO:0000256" key="1">
    <source>
        <dbReference type="ARBA" id="ARBA00009005"/>
    </source>
</evidence>
<gene>
    <name evidence="6" type="ORF">LY89DRAFT_53904</name>
</gene>
<sequence>MSGREKATYLVYQQGRDPDKLKLGNLLFFPRNPQEREPFSCPYELDDLSEWTGKPQIDADLAIDVQISHDVSGSVSLSTVFGGDVSNSRSSQLHLEGKNARRYQIDQATDFLNRVVLASPGAREWLNSRTAVSEKIYHLNKLKLGKARHPQIWLVTGIQLLSEVSLRNETNTASKGRVSVQIPPPEPVSGVASILLNNGGVGAKGTISNGATNAVKFSHKEERVWAAQFRRLKLDFVKKAAIQSSLVKEISLLDLQDLGQAGMKGDAQQELDKAAEVVDDDEVDLGDMEANITQEDWDTFDKLLNASKKRALLIGGSEKSLNGVRHDLTAMSDLLIARGFDITLCYGESATRDGIIRAWRHLIQQTSKEDAVVVYYSGHGGCAPKNSGPGLPLQYLLPTDIEESKPGDFRGILDVEVSHLARGLTNKTRNVTIILDCCHAELMSRGPFQVRFYAPVSRETLENHRRQLQESGFFDQSSFYLEGNPHSVRVVACGSDQGAYEVFISDKDQVSMGQMTRELVAVIKDAGDNIISWDAVLVHLRKVLMDPNISAFQRPQVEGEMMRALFSLDRLDYWGQLGLKQRGNNVILMGGLLAGIRDGDEYAIMPLTAVAVDPTKQIAVATVLHVMPTTSKVHVQYFGSHWKLPERSKGGAKAFPLRMIRPELGIEVLVNDTALSDRLSSRLSKSRFVHHFKTGSYEHGPLATIQQENNKLVLIHHRPRPAPILKYEILTNSNPGDAVEDAIYQVEKLAKSDHMLQMNAKPKYTLDCSSVSITMGCVQDSSPVPLPEGDRSVIEEQYVYVKIQNDGTRQVFASIFLVTGIGTISWLSRGDPSGVDILPKTTYTYGENKSNEELEGTRLVWPKSIPRSGDLDESIVVVLSSRHVDLGFLGTAYRHTTDIAGREEAEDVFDQHADQDYLKYSVYHLEFKFKPRIYV</sequence>
<comment type="similarity">
    <text evidence="1">Belongs to the peptidase C14B family.</text>
</comment>
<dbReference type="InterPro" id="IPR011600">
    <property type="entry name" value="Pept_C14_caspase"/>
</dbReference>
<keyword evidence="7" id="KW-1185">Reference proteome</keyword>
<reference evidence="6 7" key="1">
    <citation type="submission" date="2015-10" db="EMBL/GenBank/DDBJ databases">
        <title>Full genome of DAOMC 229536 Phialocephala scopiformis, a fungal endophyte of spruce producing the potent anti-insectan compound rugulosin.</title>
        <authorList>
            <consortium name="DOE Joint Genome Institute"/>
            <person name="Walker A.K."/>
            <person name="Frasz S.L."/>
            <person name="Seifert K.A."/>
            <person name="Miller J.D."/>
            <person name="Mondo S.J."/>
            <person name="Labutti K."/>
            <person name="Lipzen A."/>
            <person name="Dockter R."/>
            <person name="Kennedy M."/>
            <person name="Grigoriev I.V."/>
            <person name="Spatafora J.W."/>
        </authorList>
    </citation>
    <scope>NUCLEOTIDE SEQUENCE [LARGE SCALE GENOMIC DNA]</scope>
    <source>
        <strain evidence="6 7">CBS 120377</strain>
    </source>
</reference>
<dbReference type="Proteomes" id="UP000070700">
    <property type="component" value="Unassembled WGS sequence"/>
</dbReference>
<dbReference type="InParanoid" id="A0A194XBC7"/>
<protein>
    <recommendedName>
        <fullName evidence="5">Peptidase C14 caspase domain-containing protein</fullName>
    </recommendedName>
</protein>
<evidence type="ECO:0000313" key="6">
    <source>
        <dbReference type="EMBL" id="KUJ17459.1"/>
    </source>
</evidence>
<dbReference type="InterPro" id="IPR050452">
    <property type="entry name" value="Metacaspase"/>
</dbReference>
<keyword evidence="3" id="KW-0378">Hydrolase</keyword>
<evidence type="ECO:0000256" key="2">
    <source>
        <dbReference type="ARBA" id="ARBA00022703"/>
    </source>
</evidence>
<dbReference type="GeneID" id="28817867"/>
<dbReference type="GO" id="GO:0005737">
    <property type="term" value="C:cytoplasm"/>
    <property type="evidence" value="ECO:0007669"/>
    <property type="project" value="TreeGrafter"/>
</dbReference>
<evidence type="ECO:0000256" key="3">
    <source>
        <dbReference type="ARBA" id="ARBA00022807"/>
    </source>
</evidence>
<dbReference type="PANTHER" id="PTHR48104">
    <property type="entry name" value="METACASPASE-4"/>
    <property type="match status" value="1"/>
</dbReference>
<dbReference type="PANTHER" id="PTHR48104:SF30">
    <property type="entry name" value="METACASPASE-1"/>
    <property type="match status" value="1"/>
</dbReference>
<evidence type="ECO:0000259" key="5">
    <source>
        <dbReference type="Pfam" id="PF00656"/>
    </source>
</evidence>
<dbReference type="InterPro" id="IPR029030">
    <property type="entry name" value="Caspase-like_dom_sf"/>
</dbReference>
<dbReference type="KEGG" id="psco:LY89DRAFT_53904"/>
<dbReference type="GO" id="GO:0006915">
    <property type="term" value="P:apoptotic process"/>
    <property type="evidence" value="ECO:0007669"/>
    <property type="project" value="UniProtKB-KW"/>
</dbReference>
<evidence type="ECO:0000313" key="7">
    <source>
        <dbReference type="Proteomes" id="UP000070700"/>
    </source>
</evidence>
<accession>A0A194XBC7</accession>
<organism evidence="6 7">
    <name type="scientific">Mollisia scopiformis</name>
    <name type="common">Conifer needle endophyte fungus</name>
    <name type="synonym">Phialocephala scopiformis</name>
    <dbReference type="NCBI Taxonomy" id="149040"/>
    <lineage>
        <taxon>Eukaryota</taxon>
        <taxon>Fungi</taxon>
        <taxon>Dikarya</taxon>
        <taxon>Ascomycota</taxon>
        <taxon>Pezizomycotina</taxon>
        <taxon>Leotiomycetes</taxon>
        <taxon>Helotiales</taxon>
        <taxon>Mollisiaceae</taxon>
        <taxon>Mollisia</taxon>
    </lineage>
</organism>
<dbReference type="OrthoDB" id="4670414at2759"/>
<keyword evidence="3" id="KW-0788">Thiol protease</keyword>
<evidence type="ECO:0000256" key="4">
    <source>
        <dbReference type="ARBA" id="ARBA00023145"/>
    </source>
</evidence>
<dbReference type="AlphaFoldDB" id="A0A194XBC7"/>
<keyword evidence="4" id="KW-0865">Zymogen</keyword>